<feature type="transmembrane region" description="Helical" evidence="6">
    <location>
        <begin position="399"/>
        <end position="418"/>
    </location>
</feature>
<accession>A0AA88YCE2</accession>
<evidence type="ECO:0000256" key="3">
    <source>
        <dbReference type="ARBA" id="ARBA00022989"/>
    </source>
</evidence>
<dbReference type="GO" id="GO:0022857">
    <property type="term" value="F:transmembrane transporter activity"/>
    <property type="evidence" value="ECO:0007669"/>
    <property type="project" value="InterPro"/>
</dbReference>
<dbReference type="SUPFAM" id="SSF103473">
    <property type="entry name" value="MFS general substrate transporter"/>
    <property type="match status" value="1"/>
</dbReference>
<keyword evidence="2 6" id="KW-0812">Transmembrane</keyword>
<feature type="transmembrane region" description="Helical" evidence="6">
    <location>
        <begin position="430"/>
        <end position="450"/>
    </location>
</feature>
<evidence type="ECO:0000256" key="5">
    <source>
        <dbReference type="SAM" id="MobiDB-lite"/>
    </source>
</evidence>
<keyword evidence="4 6" id="KW-0472">Membrane</keyword>
<evidence type="ECO:0000256" key="2">
    <source>
        <dbReference type="ARBA" id="ARBA00022692"/>
    </source>
</evidence>
<evidence type="ECO:0000256" key="6">
    <source>
        <dbReference type="SAM" id="Phobius"/>
    </source>
</evidence>
<organism evidence="8 9">
    <name type="scientific">Pinctada imbricata</name>
    <name type="common">Atlantic pearl-oyster</name>
    <name type="synonym">Pinctada martensii</name>
    <dbReference type="NCBI Taxonomy" id="66713"/>
    <lineage>
        <taxon>Eukaryota</taxon>
        <taxon>Metazoa</taxon>
        <taxon>Spiralia</taxon>
        <taxon>Lophotrochozoa</taxon>
        <taxon>Mollusca</taxon>
        <taxon>Bivalvia</taxon>
        <taxon>Autobranchia</taxon>
        <taxon>Pteriomorphia</taxon>
        <taxon>Pterioida</taxon>
        <taxon>Pterioidea</taxon>
        <taxon>Pteriidae</taxon>
        <taxon>Pinctada</taxon>
    </lineage>
</organism>
<evidence type="ECO:0000256" key="4">
    <source>
        <dbReference type="ARBA" id="ARBA00023136"/>
    </source>
</evidence>
<dbReference type="InterPro" id="IPR011701">
    <property type="entry name" value="MFS"/>
</dbReference>
<dbReference type="GO" id="GO:0016020">
    <property type="term" value="C:membrane"/>
    <property type="evidence" value="ECO:0007669"/>
    <property type="project" value="UniProtKB-SubCell"/>
</dbReference>
<feature type="domain" description="Major facilitator superfamily (MFS) profile" evidence="7">
    <location>
        <begin position="63"/>
        <end position="546"/>
    </location>
</feature>
<dbReference type="PROSITE" id="PS50850">
    <property type="entry name" value="MFS"/>
    <property type="match status" value="1"/>
</dbReference>
<feature type="transmembrane region" description="Helical" evidence="6">
    <location>
        <begin position="518"/>
        <end position="541"/>
    </location>
</feature>
<feature type="transmembrane region" description="Helical" evidence="6">
    <location>
        <begin position="366"/>
        <end position="387"/>
    </location>
</feature>
<dbReference type="EMBL" id="VSWD01000007">
    <property type="protein sequence ID" value="KAK3098694.1"/>
    <property type="molecule type" value="Genomic_DNA"/>
</dbReference>
<feature type="region of interest" description="Disordered" evidence="5">
    <location>
        <begin position="310"/>
        <end position="338"/>
    </location>
</feature>
<dbReference type="PANTHER" id="PTHR24064">
    <property type="entry name" value="SOLUTE CARRIER FAMILY 22 MEMBER"/>
    <property type="match status" value="1"/>
</dbReference>
<dbReference type="Proteomes" id="UP001186944">
    <property type="component" value="Unassembled WGS sequence"/>
</dbReference>
<keyword evidence="9" id="KW-1185">Reference proteome</keyword>
<sequence length="576" mass="65276">MDPDTDVDDLLKALGTWGKFQRFQLLFNLFGIWPTAFHVLSTVFIYRPGFDCRIPDENIYNTTSLDTDVSYEIGQCNVKVMMNATNTTSESTLGCNGYSYAFPKDRSYVTEWDLVCDRSALGEFTQTLLMIGQAVGATVCTSLSDRFGRKTLNLSSHLCLFVVGIAMAFSPNYTVFAVLRFFMGLFQQGMAMSITVITLEIIPMEKRFLVEIFGLLIWTSGVAMITPFGYFLRHYSWRYTQLALTLVSSYSLIQYWIQEESIRWLLINNKLKEAERIVRKAARWNNVKYDDVIKEVEKMRAEKILMENNVGNDGSQEESFIQNNSNNDSQSKPFHEQDSMNKNGTGKIGYEVEHLNATHIFREKRILINSLILWFTWITNSLTYFALTLTSTSLAGNRFLNYLLMCLVEYPAALVEFLCLNRIGRKKTCIMFHVICGLSLATATFANYYSDGNDSLVTTSRVFTFVGKMSITGSFSTIFLYTPELYPTNLRNVGIGFSSAASRAGGMVSPFAATLAMYVAWGPGAVFGSMCFIVSFLCLYLPETRGHELPQTIEELKQWYKQHSGRGNRKAAKETL</sequence>
<proteinExistence type="predicted"/>
<dbReference type="InterPro" id="IPR020846">
    <property type="entry name" value="MFS_dom"/>
</dbReference>
<reference evidence="8" key="1">
    <citation type="submission" date="2019-08" db="EMBL/GenBank/DDBJ databases">
        <title>The improved chromosome-level genome for the pearl oyster Pinctada fucata martensii using PacBio sequencing and Hi-C.</title>
        <authorList>
            <person name="Zheng Z."/>
        </authorList>
    </citation>
    <scope>NUCLEOTIDE SEQUENCE</scope>
    <source>
        <strain evidence="8">ZZ-2019</strain>
        <tissue evidence="8">Adductor muscle</tissue>
    </source>
</reference>
<dbReference type="Gene3D" id="1.20.1250.20">
    <property type="entry name" value="MFS general substrate transporter like domains"/>
    <property type="match status" value="1"/>
</dbReference>
<dbReference type="Pfam" id="PF07690">
    <property type="entry name" value="MFS_1"/>
    <property type="match status" value="1"/>
</dbReference>
<gene>
    <name evidence="8" type="ORF">FSP39_022115</name>
</gene>
<dbReference type="AlphaFoldDB" id="A0AA88YCE2"/>
<evidence type="ECO:0000313" key="9">
    <source>
        <dbReference type="Proteomes" id="UP001186944"/>
    </source>
</evidence>
<dbReference type="CDD" id="cd17317">
    <property type="entry name" value="MFS_SLC22"/>
    <property type="match status" value="1"/>
</dbReference>
<feature type="transmembrane region" description="Helical" evidence="6">
    <location>
        <begin position="25"/>
        <end position="46"/>
    </location>
</feature>
<keyword evidence="3 6" id="KW-1133">Transmembrane helix</keyword>
<feature type="transmembrane region" description="Helical" evidence="6">
    <location>
        <begin position="209"/>
        <end position="232"/>
    </location>
</feature>
<evidence type="ECO:0000256" key="1">
    <source>
        <dbReference type="ARBA" id="ARBA00004141"/>
    </source>
</evidence>
<protein>
    <recommendedName>
        <fullName evidence="7">Major facilitator superfamily (MFS) profile domain-containing protein</fullName>
    </recommendedName>
</protein>
<name>A0AA88YCE2_PINIB</name>
<comment type="subcellular location">
    <subcellularLocation>
        <location evidence="1">Membrane</location>
        <topology evidence="1">Multi-pass membrane protein</topology>
    </subcellularLocation>
</comment>
<evidence type="ECO:0000259" key="7">
    <source>
        <dbReference type="PROSITE" id="PS50850"/>
    </source>
</evidence>
<evidence type="ECO:0000313" key="8">
    <source>
        <dbReference type="EMBL" id="KAK3098694.1"/>
    </source>
</evidence>
<dbReference type="InterPro" id="IPR036259">
    <property type="entry name" value="MFS_trans_sf"/>
</dbReference>
<comment type="caution">
    <text evidence="8">The sequence shown here is derived from an EMBL/GenBank/DDBJ whole genome shotgun (WGS) entry which is preliminary data.</text>
</comment>
<feature type="compositionally biased region" description="Polar residues" evidence="5">
    <location>
        <begin position="310"/>
        <end position="332"/>
    </location>
</feature>